<dbReference type="AlphaFoldDB" id="A0AAV7JNP7"/>
<dbReference type="Proteomes" id="UP001165289">
    <property type="component" value="Unassembled WGS sequence"/>
</dbReference>
<gene>
    <name evidence="1" type="ORF">LOD99_7530</name>
</gene>
<organism evidence="1 2">
    <name type="scientific">Oopsacas minuta</name>
    <dbReference type="NCBI Taxonomy" id="111878"/>
    <lineage>
        <taxon>Eukaryota</taxon>
        <taxon>Metazoa</taxon>
        <taxon>Porifera</taxon>
        <taxon>Hexactinellida</taxon>
        <taxon>Hexasterophora</taxon>
        <taxon>Lyssacinosida</taxon>
        <taxon>Leucopsacidae</taxon>
        <taxon>Oopsacas</taxon>
    </lineage>
</organism>
<evidence type="ECO:0000313" key="1">
    <source>
        <dbReference type="EMBL" id="KAI6650478.1"/>
    </source>
</evidence>
<protein>
    <recommendedName>
        <fullName evidence="3">Zinc finger BED domain-containing protein 5</fullName>
    </recommendedName>
</protein>
<comment type="caution">
    <text evidence="1">The sequence shown here is derived from an EMBL/GenBank/DDBJ whole genome shotgun (WGS) entry which is preliminary data.</text>
</comment>
<evidence type="ECO:0000313" key="2">
    <source>
        <dbReference type="Proteomes" id="UP001165289"/>
    </source>
</evidence>
<keyword evidence="2" id="KW-1185">Reference proteome</keyword>
<sequence length="181" mass="21091">MLGCRSGFMKHKKESAPYVTGNHCMIHREALASKTLPDALKCVLQVSIKIVNYIKSSALNTQIFRNLCLDMDATHITLLYHTEVRWLPKGNVLKRLLDLHVEVKEFFKLQNKEDWVALFNDNSWLLTLSYLADIFEKLNILNLSLQGKESYIMDFVEKLTAFQSMLDLWIRKSKMGEWTCF</sequence>
<evidence type="ECO:0008006" key="3">
    <source>
        <dbReference type="Google" id="ProtNLM"/>
    </source>
</evidence>
<reference evidence="1 2" key="1">
    <citation type="journal article" date="2023" name="BMC Biol.">
        <title>The compact genome of the sponge Oopsacas minuta (Hexactinellida) is lacking key metazoan core genes.</title>
        <authorList>
            <person name="Santini S."/>
            <person name="Schenkelaars Q."/>
            <person name="Jourda C."/>
            <person name="Duchesne M."/>
            <person name="Belahbib H."/>
            <person name="Rocher C."/>
            <person name="Selva M."/>
            <person name="Riesgo A."/>
            <person name="Vervoort M."/>
            <person name="Leys S.P."/>
            <person name="Kodjabachian L."/>
            <person name="Le Bivic A."/>
            <person name="Borchiellini C."/>
            <person name="Claverie J.M."/>
            <person name="Renard E."/>
        </authorList>
    </citation>
    <scope>NUCLEOTIDE SEQUENCE [LARGE SCALE GENOMIC DNA]</scope>
    <source>
        <strain evidence="1">SPO-2</strain>
    </source>
</reference>
<accession>A0AAV7JNP7</accession>
<dbReference type="PANTHER" id="PTHR45913">
    <property type="entry name" value="EPM2A-INTERACTING PROTEIN 1"/>
    <property type="match status" value="1"/>
</dbReference>
<name>A0AAV7JNP7_9METZ</name>
<dbReference type="EMBL" id="JAKMXF010000310">
    <property type="protein sequence ID" value="KAI6650478.1"/>
    <property type="molecule type" value="Genomic_DNA"/>
</dbReference>
<dbReference type="PANTHER" id="PTHR45913:SF22">
    <property type="entry name" value="SCAN BOX DOMAIN-CONTAINING PROTEIN"/>
    <property type="match status" value="1"/>
</dbReference>
<proteinExistence type="predicted"/>